<dbReference type="InterPro" id="IPR036236">
    <property type="entry name" value="Znf_C2H2_sf"/>
</dbReference>
<evidence type="ECO:0000256" key="5">
    <source>
        <dbReference type="ARBA" id="ARBA00022723"/>
    </source>
</evidence>
<evidence type="ECO:0000256" key="12">
    <source>
        <dbReference type="PROSITE-ProRule" id="PRU00042"/>
    </source>
</evidence>
<accession>A0AAD7SAM5</accession>
<evidence type="ECO:0000259" key="14">
    <source>
        <dbReference type="PROSITE" id="PS50016"/>
    </source>
</evidence>
<evidence type="ECO:0000256" key="2">
    <source>
        <dbReference type="ARBA" id="ARBA00004496"/>
    </source>
</evidence>
<keyword evidence="17" id="KW-1185">Reference proteome</keyword>
<dbReference type="InterPro" id="IPR011011">
    <property type="entry name" value="Znf_FYVE_PHD"/>
</dbReference>
<dbReference type="Gene3D" id="3.30.160.60">
    <property type="entry name" value="Classic Zinc Finger"/>
    <property type="match status" value="1"/>
</dbReference>
<evidence type="ECO:0000313" key="16">
    <source>
        <dbReference type="EMBL" id="KAJ8399064.1"/>
    </source>
</evidence>
<dbReference type="InterPro" id="IPR001965">
    <property type="entry name" value="Znf_PHD"/>
</dbReference>
<evidence type="ECO:0000256" key="3">
    <source>
        <dbReference type="ARBA" id="ARBA00010539"/>
    </source>
</evidence>
<dbReference type="PROSITE" id="PS50016">
    <property type="entry name" value="ZF_PHD_2"/>
    <property type="match status" value="2"/>
</dbReference>
<dbReference type="CDD" id="cd15530">
    <property type="entry name" value="PHD2_d4"/>
    <property type="match status" value="1"/>
</dbReference>
<keyword evidence="7 12" id="KW-0863">Zinc-finger</keyword>
<dbReference type="SMART" id="SM00355">
    <property type="entry name" value="ZnF_C2H2"/>
    <property type="match status" value="1"/>
</dbReference>
<protein>
    <recommendedName>
        <fullName evidence="18">Zinc finger protein DPF3</fullName>
    </recommendedName>
</protein>
<keyword evidence="10" id="KW-0804">Transcription</keyword>
<dbReference type="CDD" id="cd15691">
    <property type="entry name" value="PHD1_DPF2_like"/>
    <property type="match status" value="1"/>
</dbReference>
<keyword evidence="5" id="KW-0479">Metal-binding</keyword>
<evidence type="ECO:0000256" key="7">
    <source>
        <dbReference type="ARBA" id="ARBA00022771"/>
    </source>
</evidence>
<feature type="region of interest" description="Disordered" evidence="13">
    <location>
        <begin position="134"/>
        <end position="201"/>
    </location>
</feature>
<dbReference type="SUPFAM" id="SSF57903">
    <property type="entry name" value="FYVE/PHD zinc finger"/>
    <property type="match status" value="2"/>
</dbReference>
<comment type="subcellular location">
    <subcellularLocation>
        <location evidence="2">Cytoplasm</location>
    </subcellularLocation>
    <subcellularLocation>
        <location evidence="1">Nucleus</location>
    </subcellularLocation>
</comment>
<evidence type="ECO:0000256" key="8">
    <source>
        <dbReference type="ARBA" id="ARBA00022833"/>
    </source>
</evidence>
<dbReference type="AlphaFoldDB" id="A0AAD7SAM5"/>
<dbReference type="InterPro" id="IPR025750">
    <property type="entry name" value="DPF1-3_N"/>
</dbReference>
<dbReference type="GO" id="GO:0008270">
    <property type="term" value="F:zinc ion binding"/>
    <property type="evidence" value="ECO:0007669"/>
    <property type="project" value="UniProtKB-KW"/>
</dbReference>
<feature type="region of interest" description="Disordered" evidence="13">
    <location>
        <begin position="448"/>
        <end position="479"/>
    </location>
</feature>
<dbReference type="InterPro" id="IPR013087">
    <property type="entry name" value="Znf_C2H2_type"/>
</dbReference>
<dbReference type="Proteomes" id="UP001221898">
    <property type="component" value="Unassembled WGS sequence"/>
</dbReference>
<evidence type="ECO:0000256" key="13">
    <source>
        <dbReference type="SAM" id="MobiDB-lite"/>
    </source>
</evidence>
<evidence type="ECO:0000256" key="1">
    <source>
        <dbReference type="ARBA" id="ARBA00004123"/>
    </source>
</evidence>
<feature type="domain" description="PHD-type" evidence="14">
    <location>
        <begin position="485"/>
        <end position="545"/>
    </location>
</feature>
<feature type="region of interest" description="Disordered" evidence="13">
    <location>
        <begin position="1"/>
        <end position="29"/>
    </location>
</feature>
<dbReference type="PANTHER" id="PTHR45888">
    <property type="entry name" value="HL01030P-RELATED"/>
    <property type="match status" value="1"/>
</dbReference>
<keyword evidence="4" id="KW-0963">Cytoplasm</keyword>
<dbReference type="GO" id="GO:0007399">
    <property type="term" value="P:nervous system development"/>
    <property type="evidence" value="ECO:0007669"/>
    <property type="project" value="TreeGrafter"/>
</dbReference>
<dbReference type="Pfam" id="PF14051">
    <property type="entry name" value="DPF1-3_N"/>
    <property type="match status" value="1"/>
</dbReference>
<keyword evidence="9" id="KW-0805">Transcription regulation</keyword>
<evidence type="ECO:0000256" key="4">
    <source>
        <dbReference type="ARBA" id="ARBA00022490"/>
    </source>
</evidence>
<feature type="compositionally biased region" description="Basic and acidic residues" evidence="13">
    <location>
        <begin position="169"/>
        <end position="185"/>
    </location>
</feature>
<organism evidence="16 17">
    <name type="scientific">Aldrovandia affinis</name>
    <dbReference type="NCBI Taxonomy" id="143900"/>
    <lineage>
        <taxon>Eukaryota</taxon>
        <taxon>Metazoa</taxon>
        <taxon>Chordata</taxon>
        <taxon>Craniata</taxon>
        <taxon>Vertebrata</taxon>
        <taxon>Euteleostomi</taxon>
        <taxon>Actinopterygii</taxon>
        <taxon>Neopterygii</taxon>
        <taxon>Teleostei</taxon>
        <taxon>Notacanthiformes</taxon>
        <taxon>Halosauridae</taxon>
        <taxon>Aldrovandia</taxon>
    </lineage>
</organism>
<dbReference type="SUPFAM" id="SSF57667">
    <property type="entry name" value="beta-beta-alpha zinc fingers"/>
    <property type="match status" value="1"/>
</dbReference>
<feature type="domain" description="C2H2-type" evidence="15">
    <location>
        <begin position="423"/>
        <end position="451"/>
    </location>
</feature>
<dbReference type="InterPro" id="IPR019787">
    <property type="entry name" value="Znf_PHD-finger"/>
</dbReference>
<dbReference type="EMBL" id="JAINUG010000085">
    <property type="protein sequence ID" value="KAJ8399064.1"/>
    <property type="molecule type" value="Genomic_DNA"/>
</dbReference>
<reference evidence="16" key="1">
    <citation type="journal article" date="2023" name="Science">
        <title>Genome structures resolve the early diversification of teleost fishes.</title>
        <authorList>
            <person name="Parey E."/>
            <person name="Louis A."/>
            <person name="Montfort J."/>
            <person name="Bouchez O."/>
            <person name="Roques C."/>
            <person name="Iampietro C."/>
            <person name="Lluch J."/>
            <person name="Castinel A."/>
            <person name="Donnadieu C."/>
            <person name="Desvignes T."/>
            <person name="Floi Bucao C."/>
            <person name="Jouanno E."/>
            <person name="Wen M."/>
            <person name="Mejri S."/>
            <person name="Dirks R."/>
            <person name="Jansen H."/>
            <person name="Henkel C."/>
            <person name="Chen W.J."/>
            <person name="Zahm M."/>
            <person name="Cabau C."/>
            <person name="Klopp C."/>
            <person name="Thompson A.W."/>
            <person name="Robinson-Rechavi M."/>
            <person name="Braasch I."/>
            <person name="Lecointre G."/>
            <person name="Bobe J."/>
            <person name="Postlethwait J.H."/>
            <person name="Berthelot C."/>
            <person name="Roest Crollius H."/>
            <person name="Guiguen Y."/>
        </authorList>
    </citation>
    <scope>NUCLEOTIDE SEQUENCE</scope>
    <source>
        <strain evidence="16">NC1722</strain>
    </source>
</reference>
<dbReference type="PROSITE" id="PS50157">
    <property type="entry name" value="ZINC_FINGER_C2H2_2"/>
    <property type="match status" value="1"/>
</dbReference>
<dbReference type="PANTHER" id="PTHR45888:SF10">
    <property type="entry name" value="ZINC FINGER PROTEIN DPF3"/>
    <property type="match status" value="1"/>
</dbReference>
<evidence type="ECO:0000256" key="11">
    <source>
        <dbReference type="ARBA" id="ARBA00023242"/>
    </source>
</evidence>
<sequence length="603" mass="66944">MPWTGAEPRTEQATTLAPLPSLGHGSPHALPPKPNLNDFTSFAAPDAFIVPGALEEAVLTLLRFNDECLPPPPCLEFLFIVRVNTDRLALDPLPTDTGSFLCELKPDRPARHRTATPLVPLQAWRYPGGHTGVCLQRQPARRNPAESRARDRSPGVSAVVPSPRSPKGVAEHSLKPWQDIPRETEPPDAAGSPLVSRSGGTIRQTRGLQSAPLSFRSLASARSLGTALGRLLARLGDQFYKEAIEHCRSYNARLCAERSVRLPFLDSQTGVAQNNCYIWMERRHRGPGMAAGQMYTYPARCWRKKRRLHTPVDPQLRLCELRLEGELAPKKEALPMEGTTLEALLRGESLERKSASNNNAKEEESLLEIQRVLEADENGDGFHDDEDFEVDTPKRKHRSKGRGRGSGRRKTEAAAVDDQDKPYVCDICGKRYKNRPGLSYHYAHTHLAEEEGEDERDSEPAQSPPAHSSDNHKPQKGPDGTVIPNNYCDFCLGDSGSNRKTGQAEELVSCSDCGRSGHPTCLQFTDNMMQAVRTYQWQCIECKSCSLCGTSENDDQLLFCDDCDRGYHMYCLKPPMTQPPEGSWSCHLCLDLLKDKASAFTEP</sequence>
<proteinExistence type="inferred from homology"/>
<keyword evidence="11" id="KW-0539">Nucleus</keyword>
<comment type="similarity">
    <text evidence="3">Belongs to the requiem/DPF family.</text>
</comment>
<keyword evidence="6" id="KW-0677">Repeat</keyword>
<feature type="compositionally biased region" description="Basic and acidic residues" evidence="13">
    <location>
        <begin position="143"/>
        <end position="153"/>
    </location>
</feature>
<name>A0AAD7SAM5_9TELE</name>
<dbReference type="FunFam" id="3.30.160.60:FF:003699">
    <property type="entry name" value="D4, zinc and double PHD fingers family 1"/>
    <property type="match status" value="1"/>
</dbReference>
<feature type="compositionally biased region" description="Basic residues" evidence="13">
    <location>
        <begin position="394"/>
        <end position="408"/>
    </location>
</feature>
<feature type="region of interest" description="Disordered" evidence="13">
    <location>
        <begin position="377"/>
        <end position="416"/>
    </location>
</feature>
<dbReference type="GO" id="GO:0071565">
    <property type="term" value="C:nBAF complex"/>
    <property type="evidence" value="ECO:0007669"/>
    <property type="project" value="TreeGrafter"/>
</dbReference>
<dbReference type="PROSITE" id="PS00028">
    <property type="entry name" value="ZINC_FINGER_C2H2_1"/>
    <property type="match status" value="1"/>
</dbReference>
<evidence type="ECO:0000256" key="10">
    <source>
        <dbReference type="ARBA" id="ARBA00023163"/>
    </source>
</evidence>
<dbReference type="Pfam" id="PF00628">
    <property type="entry name" value="PHD"/>
    <property type="match status" value="2"/>
</dbReference>
<dbReference type="SMART" id="SM00249">
    <property type="entry name" value="PHD"/>
    <property type="match status" value="2"/>
</dbReference>
<gene>
    <name evidence="16" type="ORF">AAFF_G00414430</name>
</gene>
<feature type="domain" description="PHD-type" evidence="14">
    <location>
        <begin position="542"/>
        <end position="592"/>
    </location>
</feature>
<evidence type="ECO:0000313" key="17">
    <source>
        <dbReference type="Proteomes" id="UP001221898"/>
    </source>
</evidence>
<dbReference type="InterPro" id="IPR013083">
    <property type="entry name" value="Znf_RING/FYVE/PHD"/>
</dbReference>
<feature type="compositionally biased region" description="Acidic residues" evidence="13">
    <location>
        <begin position="377"/>
        <end position="390"/>
    </location>
</feature>
<dbReference type="Gene3D" id="3.30.40.10">
    <property type="entry name" value="Zinc/RING finger domain, C3HC4 (zinc finger)"/>
    <property type="match status" value="1"/>
</dbReference>
<keyword evidence="8" id="KW-0862">Zinc</keyword>
<dbReference type="FunFam" id="3.30.40.10:FF:000005">
    <property type="entry name" value="zinc finger protein isoform X1"/>
    <property type="match status" value="1"/>
</dbReference>
<evidence type="ECO:0000256" key="6">
    <source>
        <dbReference type="ARBA" id="ARBA00022737"/>
    </source>
</evidence>
<evidence type="ECO:0000256" key="9">
    <source>
        <dbReference type="ARBA" id="ARBA00023015"/>
    </source>
</evidence>
<evidence type="ECO:0000259" key="15">
    <source>
        <dbReference type="PROSITE" id="PS50157"/>
    </source>
</evidence>
<comment type="caution">
    <text evidence="16">The sequence shown here is derived from an EMBL/GenBank/DDBJ whole genome shotgun (WGS) entry which is preliminary data.</text>
</comment>
<evidence type="ECO:0008006" key="18">
    <source>
        <dbReference type="Google" id="ProtNLM"/>
    </source>
</evidence>
<dbReference type="GO" id="GO:0005737">
    <property type="term" value="C:cytoplasm"/>
    <property type="evidence" value="ECO:0007669"/>
    <property type="project" value="UniProtKB-SubCell"/>
</dbReference>